<comment type="caution">
    <text evidence="1">The sequence shown here is derived from an EMBL/GenBank/DDBJ whole genome shotgun (WGS) entry which is preliminary data.</text>
</comment>
<dbReference type="AlphaFoldDB" id="E7N553"/>
<gene>
    <name evidence="1" type="ORF">HMPREF9555_02147</name>
</gene>
<proteinExistence type="predicted"/>
<keyword evidence="2" id="KW-1185">Reference proteome</keyword>
<dbReference type="STRING" id="749551.HMPREF9555_02147"/>
<organism evidence="1 2">
    <name type="scientific">Selenomonas artemidis F0399</name>
    <dbReference type="NCBI Taxonomy" id="749551"/>
    <lineage>
        <taxon>Bacteria</taxon>
        <taxon>Bacillati</taxon>
        <taxon>Bacillota</taxon>
        <taxon>Negativicutes</taxon>
        <taxon>Selenomonadales</taxon>
        <taxon>Selenomonadaceae</taxon>
        <taxon>Selenomonas</taxon>
    </lineage>
</organism>
<protein>
    <submittedName>
        <fullName evidence="1">Uncharacterized protein</fullName>
    </submittedName>
</protein>
<name>E7N553_9FIRM</name>
<evidence type="ECO:0000313" key="2">
    <source>
        <dbReference type="Proteomes" id="UP000004633"/>
    </source>
</evidence>
<evidence type="ECO:0000313" key="1">
    <source>
        <dbReference type="EMBL" id="EFW28706.1"/>
    </source>
</evidence>
<dbReference type="EMBL" id="AECV01000061">
    <property type="protein sequence ID" value="EFW28706.1"/>
    <property type="molecule type" value="Genomic_DNA"/>
</dbReference>
<accession>E7N553</accession>
<reference evidence="1 2" key="1">
    <citation type="submission" date="2010-08" db="EMBL/GenBank/DDBJ databases">
        <authorList>
            <person name="Weinstock G."/>
            <person name="Sodergren E."/>
            <person name="Clifton S."/>
            <person name="Fulton L."/>
            <person name="Fulton B."/>
            <person name="Courtney L."/>
            <person name="Fronick C."/>
            <person name="Harrison M."/>
            <person name="Strong C."/>
            <person name="Farmer C."/>
            <person name="Delahaunty K."/>
            <person name="Markovic C."/>
            <person name="Hall O."/>
            <person name="Minx P."/>
            <person name="Tomlinson C."/>
            <person name="Mitreva M."/>
            <person name="Hou S."/>
            <person name="Chen J."/>
            <person name="Wollam A."/>
            <person name="Pepin K.H."/>
            <person name="Johnson M."/>
            <person name="Bhonagiri V."/>
            <person name="Zhang X."/>
            <person name="Suruliraj S."/>
            <person name="Warren W."/>
            <person name="Chinwalla A."/>
            <person name="Mardis E.R."/>
            <person name="Wilson R.K."/>
        </authorList>
    </citation>
    <scope>NUCLEOTIDE SEQUENCE [LARGE SCALE GENOMIC DNA]</scope>
    <source>
        <strain evidence="1 2">F0399</strain>
    </source>
</reference>
<dbReference type="HOGENOM" id="CLU_2865316_0_0_9"/>
<sequence>MTRAGTARHIFILLSIDDAGFSHHLGYGKSAGFSRCVVCYCTAVSYAAVDRSRAQRRGAPTGAV</sequence>
<dbReference type="Proteomes" id="UP000004633">
    <property type="component" value="Unassembled WGS sequence"/>
</dbReference>